<evidence type="ECO:0000256" key="4">
    <source>
        <dbReference type="ARBA" id="ARBA00022723"/>
    </source>
</evidence>
<sequence length="373" mass="40689">MSPLQLAERLKKAALELGFSLAGVTPAATPSGVEQLQAWLDAGFAGEMTYLADRRPAYDHPEGVLPGAKSLLVLATPYRTLEPQSPEPGQGRVSRYAWGPTDYHDYVRPRLHQLADTLRALAPGSESRCVIDTAPLLEREFARLAGLGWQGKNTMLIHPRQGSWFFLSAVLTNAELAPDEPFKTDHCGTCTACLDACPTQAFPEPGVLDARRCISYLTIEQRGLPSPDLRDAMGEWVFGCDVCQDVCPWNRKAPATEEPTFSPLAASDPLDLAELFELDDAAFRQRFRKTALWRPKRRGLLRNAAIALGNAPAPTAEPGLVRGLSDAEPLVRAACAWALGRYGTESAAKALERQSCIEEDPIVLEELANARST</sequence>
<keyword evidence="6 10" id="KW-0560">Oxidoreductase</keyword>
<dbReference type="InterPro" id="IPR011989">
    <property type="entry name" value="ARM-like"/>
</dbReference>
<dbReference type="OrthoDB" id="9784571at2"/>
<evidence type="ECO:0000256" key="7">
    <source>
        <dbReference type="ARBA" id="ARBA00023004"/>
    </source>
</evidence>
<dbReference type="AlphaFoldDB" id="A0A5C5ZR53"/>
<organism evidence="10 11">
    <name type="scientific">Pseudobythopirellula maris</name>
    <dbReference type="NCBI Taxonomy" id="2527991"/>
    <lineage>
        <taxon>Bacteria</taxon>
        <taxon>Pseudomonadati</taxon>
        <taxon>Planctomycetota</taxon>
        <taxon>Planctomycetia</taxon>
        <taxon>Pirellulales</taxon>
        <taxon>Lacipirellulaceae</taxon>
        <taxon>Pseudobythopirellula</taxon>
    </lineage>
</organism>
<dbReference type="GO" id="GO:0008616">
    <property type="term" value="P:tRNA queuosine(34) biosynthetic process"/>
    <property type="evidence" value="ECO:0007669"/>
    <property type="project" value="UniProtKB-KW"/>
</dbReference>
<evidence type="ECO:0000256" key="6">
    <source>
        <dbReference type="ARBA" id="ARBA00023002"/>
    </source>
</evidence>
<dbReference type="EMBL" id="SJPQ01000001">
    <property type="protein sequence ID" value="TWT89706.1"/>
    <property type="molecule type" value="Genomic_DNA"/>
</dbReference>
<dbReference type="FunFam" id="3.30.70.20:FF:000037">
    <property type="entry name" value="Epoxyqueuosine reductase"/>
    <property type="match status" value="1"/>
</dbReference>
<keyword evidence="4" id="KW-0479">Metal-binding</keyword>
<keyword evidence="2" id="KW-0963">Cytoplasm</keyword>
<proteinExistence type="predicted"/>
<dbReference type="InterPro" id="IPR016024">
    <property type="entry name" value="ARM-type_fold"/>
</dbReference>
<protein>
    <submittedName>
        <fullName evidence="10">Epoxyqueuosine reductase</fullName>
        <ecNumber evidence="10">1.1.-.-</ecNumber>
    </submittedName>
</protein>
<dbReference type="Pfam" id="PF08331">
    <property type="entry name" value="QueG_DUF1730"/>
    <property type="match status" value="1"/>
</dbReference>
<dbReference type="Pfam" id="PF13646">
    <property type="entry name" value="HEAT_2"/>
    <property type="match status" value="1"/>
</dbReference>
<reference evidence="10 11" key="1">
    <citation type="submission" date="2019-02" db="EMBL/GenBank/DDBJ databases">
        <title>Deep-cultivation of Planctomycetes and their phenomic and genomic characterization uncovers novel biology.</title>
        <authorList>
            <person name="Wiegand S."/>
            <person name="Jogler M."/>
            <person name="Boedeker C."/>
            <person name="Pinto D."/>
            <person name="Vollmers J."/>
            <person name="Rivas-Marin E."/>
            <person name="Kohn T."/>
            <person name="Peeters S.H."/>
            <person name="Heuer A."/>
            <person name="Rast P."/>
            <person name="Oberbeckmann S."/>
            <person name="Bunk B."/>
            <person name="Jeske O."/>
            <person name="Meyerdierks A."/>
            <person name="Storesund J.E."/>
            <person name="Kallscheuer N."/>
            <person name="Luecker S."/>
            <person name="Lage O.M."/>
            <person name="Pohl T."/>
            <person name="Merkel B.J."/>
            <person name="Hornburger P."/>
            <person name="Mueller R.-W."/>
            <person name="Bruemmer F."/>
            <person name="Labrenz M."/>
            <person name="Spormann A.M."/>
            <person name="Op Den Camp H."/>
            <person name="Overmann J."/>
            <person name="Amann R."/>
            <person name="Jetten M.S.M."/>
            <person name="Mascher T."/>
            <person name="Medema M.H."/>
            <person name="Devos D.P."/>
            <person name="Kaster A.-K."/>
            <person name="Ovreas L."/>
            <person name="Rohde M."/>
            <person name="Galperin M.Y."/>
            <person name="Jogler C."/>
        </authorList>
    </citation>
    <scope>NUCLEOTIDE SEQUENCE [LARGE SCALE GENOMIC DNA]</scope>
    <source>
        <strain evidence="10 11">Mal64</strain>
    </source>
</reference>
<dbReference type="Gene3D" id="3.30.70.20">
    <property type="match status" value="1"/>
</dbReference>
<dbReference type="PANTHER" id="PTHR30002">
    <property type="entry name" value="EPOXYQUEUOSINE REDUCTASE"/>
    <property type="match status" value="1"/>
</dbReference>
<keyword evidence="1" id="KW-0004">4Fe-4S</keyword>
<evidence type="ECO:0000256" key="3">
    <source>
        <dbReference type="ARBA" id="ARBA00022694"/>
    </source>
</evidence>
<keyword evidence="5" id="KW-0671">Queuosine biosynthesis</keyword>
<dbReference type="Pfam" id="PF13484">
    <property type="entry name" value="Fer4_16"/>
    <property type="match status" value="1"/>
</dbReference>
<dbReference type="SUPFAM" id="SSF48371">
    <property type="entry name" value="ARM repeat"/>
    <property type="match status" value="1"/>
</dbReference>
<dbReference type="Gene3D" id="1.25.10.10">
    <property type="entry name" value="Leucine-rich Repeat Variant"/>
    <property type="match status" value="1"/>
</dbReference>
<dbReference type="GO" id="GO:0051539">
    <property type="term" value="F:4 iron, 4 sulfur cluster binding"/>
    <property type="evidence" value="ECO:0007669"/>
    <property type="project" value="UniProtKB-KW"/>
</dbReference>
<comment type="caution">
    <text evidence="10">The sequence shown here is derived from an EMBL/GenBank/DDBJ whole genome shotgun (WGS) entry which is preliminary data.</text>
</comment>
<evidence type="ECO:0000256" key="1">
    <source>
        <dbReference type="ARBA" id="ARBA00022485"/>
    </source>
</evidence>
<dbReference type="GO" id="GO:0046872">
    <property type="term" value="F:metal ion binding"/>
    <property type="evidence" value="ECO:0007669"/>
    <property type="project" value="UniProtKB-KW"/>
</dbReference>
<dbReference type="NCBIfam" id="TIGR00276">
    <property type="entry name" value="tRNA epoxyqueuosine(34) reductase QueG"/>
    <property type="match status" value="1"/>
</dbReference>
<dbReference type="PROSITE" id="PS51379">
    <property type="entry name" value="4FE4S_FER_2"/>
    <property type="match status" value="1"/>
</dbReference>
<dbReference type="InterPro" id="IPR004453">
    <property type="entry name" value="QueG"/>
</dbReference>
<keyword evidence="11" id="KW-1185">Reference proteome</keyword>
<dbReference type="PROSITE" id="PS00198">
    <property type="entry name" value="4FE4S_FER_1"/>
    <property type="match status" value="1"/>
</dbReference>
<feature type="domain" description="4Fe-4S ferredoxin-type" evidence="9">
    <location>
        <begin position="178"/>
        <end position="207"/>
    </location>
</feature>
<dbReference type="EC" id="1.1.-.-" evidence="10"/>
<keyword evidence="8" id="KW-0411">Iron-sulfur</keyword>
<gene>
    <name evidence="10" type="primary">queG</name>
    <name evidence="10" type="ORF">Mal64_00850</name>
</gene>
<evidence type="ECO:0000256" key="5">
    <source>
        <dbReference type="ARBA" id="ARBA00022785"/>
    </source>
</evidence>
<dbReference type="InterPro" id="IPR017896">
    <property type="entry name" value="4Fe4S_Fe-S-bd"/>
</dbReference>
<dbReference type="Proteomes" id="UP000315440">
    <property type="component" value="Unassembled WGS sequence"/>
</dbReference>
<name>A0A5C5ZR53_9BACT</name>
<keyword evidence="7" id="KW-0408">Iron</keyword>
<evidence type="ECO:0000313" key="10">
    <source>
        <dbReference type="EMBL" id="TWT89706.1"/>
    </source>
</evidence>
<dbReference type="InterPro" id="IPR017900">
    <property type="entry name" value="4Fe4S_Fe_S_CS"/>
</dbReference>
<dbReference type="PANTHER" id="PTHR30002:SF4">
    <property type="entry name" value="EPOXYQUEUOSINE REDUCTASE"/>
    <property type="match status" value="1"/>
</dbReference>
<dbReference type="InterPro" id="IPR013542">
    <property type="entry name" value="QueG_DUF1730"/>
</dbReference>
<accession>A0A5C5ZR53</accession>
<evidence type="ECO:0000256" key="2">
    <source>
        <dbReference type="ARBA" id="ARBA00022490"/>
    </source>
</evidence>
<evidence type="ECO:0000313" key="11">
    <source>
        <dbReference type="Proteomes" id="UP000315440"/>
    </source>
</evidence>
<evidence type="ECO:0000259" key="9">
    <source>
        <dbReference type="PROSITE" id="PS51379"/>
    </source>
</evidence>
<dbReference type="GO" id="GO:0052693">
    <property type="term" value="F:epoxyqueuosine reductase activity"/>
    <property type="evidence" value="ECO:0007669"/>
    <property type="project" value="TreeGrafter"/>
</dbReference>
<evidence type="ECO:0000256" key="8">
    <source>
        <dbReference type="ARBA" id="ARBA00023014"/>
    </source>
</evidence>
<dbReference type="SUPFAM" id="SSF46548">
    <property type="entry name" value="alpha-helical ferredoxin"/>
    <property type="match status" value="1"/>
</dbReference>
<keyword evidence="3" id="KW-0819">tRNA processing</keyword>
<dbReference type="RefSeq" id="WP_146395588.1">
    <property type="nucleotide sequence ID" value="NZ_SJPQ01000001.1"/>
</dbReference>